<evidence type="ECO:0000256" key="4">
    <source>
        <dbReference type="SAM" id="MobiDB-lite"/>
    </source>
</evidence>
<dbReference type="GO" id="GO:0003677">
    <property type="term" value="F:DNA binding"/>
    <property type="evidence" value="ECO:0007669"/>
    <property type="project" value="UniProtKB-KW"/>
</dbReference>
<evidence type="ECO:0000256" key="2">
    <source>
        <dbReference type="ARBA" id="ARBA00023125"/>
    </source>
</evidence>
<keyword evidence="3" id="KW-0804">Transcription</keyword>
<dbReference type="SUPFAM" id="SSF48008">
    <property type="entry name" value="GntR ligand-binding domain-like"/>
    <property type="match status" value="1"/>
</dbReference>
<evidence type="ECO:0000313" key="7">
    <source>
        <dbReference type="Proteomes" id="UP000657574"/>
    </source>
</evidence>
<reference evidence="6" key="2">
    <citation type="submission" date="2020-09" db="EMBL/GenBank/DDBJ databases">
        <authorList>
            <person name="Sun Q."/>
            <person name="Ohkuma M."/>
        </authorList>
    </citation>
    <scope>NUCLEOTIDE SEQUENCE</scope>
    <source>
        <strain evidence="6">JCM 3086</strain>
    </source>
</reference>
<evidence type="ECO:0000259" key="5">
    <source>
        <dbReference type="Pfam" id="PF07729"/>
    </source>
</evidence>
<dbReference type="RefSeq" id="WP_189316518.1">
    <property type="nucleotide sequence ID" value="NZ_BMQA01000062.1"/>
</dbReference>
<proteinExistence type="predicted"/>
<dbReference type="Pfam" id="PF07729">
    <property type="entry name" value="FCD"/>
    <property type="match status" value="1"/>
</dbReference>
<dbReference type="EMBL" id="BMQA01000062">
    <property type="protein sequence ID" value="GGJ59889.1"/>
    <property type="molecule type" value="Genomic_DNA"/>
</dbReference>
<keyword evidence="1" id="KW-0805">Transcription regulation</keyword>
<comment type="caution">
    <text evidence="6">The sequence shown here is derived from an EMBL/GenBank/DDBJ whole genome shotgun (WGS) entry which is preliminary data.</text>
</comment>
<dbReference type="InterPro" id="IPR008920">
    <property type="entry name" value="TF_FadR/GntR_C"/>
</dbReference>
<keyword evidence="2" id="KW-0238">DNA-binding</keyword>
<evidence type="ECO:0000256" key="1">
    <source>
        <dbReference type="ARBA" id="ARBA00023015"/>
    </source>
</evidence>
<dbReference type="InterPro" id="IPR011711">
    <property type="entry name" value="GntR_C"/>
</dbReference>
<evidence type="ECO:0000313" key="6">
    <source>
        <dbReference type="EMBL" id="GGJ59889.1"/>
    </source>
</evidence>
<dbReference type="Gene3D" id="1.20.120.530">
    <property type="entry name" value="GntR ligand-binding domain-like"/>
    <property type="match status" value="1"/>
</dbReference>
<accession>A0A917LE33</accession>
<feature type="compositionally biased region" description="Low complexity" evidence="4">
    <location>
        <begin position="80"/>
        <end position="98"/>
    </location>
</feature>
<dbReference type="Proteomes" id="UP000657574">
    <property type="component" value="Unassembled WGS sequence"/>
</dbReference>
<dbReference type="AlphaFoldDB" id="A0A917LE33"/>
<feature type="domain" description="GntR C-terminal" evidence="5">
    <location>
        <begin position="3"/>
        <end position="57"/>
    </location>
</feature>
<protein>
    <recommendedName>
        <fullName evidence="5">GntR C-terminal domain-containing protein</fullName>
    </recommendedName>
</protein>
<organism evidence="6 7">
    <name type="scientific">Streptomyces brasiliensis</name>
    <dbReference type="NCBI Taxonomy" id="1954"/>
    <lineage>
        <taxon>Bacteria</taxon>
        <taxon>Bacillati</taxon>
        <taxon>Actinomycetota</taxon>
        <taxon>Actinomycetes</taxon>
        <taxon>Kitasatosporales</taxon>
        <taxon>Streptomycetaceae</taxon>
        <taxon>Streptomyces</taxon>
    </lineage>
</organism>
<reference evidence="6" key="1">
    <citation type="journal article" date="2014" name="Int. J. Syst. Evol. Microbiol.">
        <title>Complete genome sequence of Corynebacterium casei LMG S-19264T (=DSM 44701T), isolated from a smear-ripened cheese.</title>
        <authorList>
            <consortium name="US DOE Joint Genome Institute (JGI-PGF)"/>
            <person name="Walter F."/>
            <person name="Albersmeier A."/>
            <person name="Kalinowski J."/>
            <person name="Ruckert C."/>
        </authorList>
    </citation>
    <scope>NUCLEOTIDE SEQUENCE</scope>
    <source>
        <strain evidence="6">JCM 3086</strain>
    </source>
</reference>
<gene>
    <name evidence="6" type="ORF">GCM10010121_083140</name>
</gene>
<evidence type="ECO:0000256" key="3">
    <source>
        <dbReference type="ARBA" id="ARBA00023163"/>
    </source>
</evidence>
<sequence length="98" mass="10900">MIDLVEHLRRQTDRYLYLHVGVFGELDHLHHEHRQILDAARDGDAAATAELTRTHLATSHEFILRHLIDHEAAQAREHAQGTAHTATATARAAGGARS</sequence>
<feature type="region of interest" description="Disordered" evidence="4">
    <location>
        <begin position="75"/>
        <end position="98"/>
    </location>
</feature>
<keyword evidence="7" id="KW-1185">Reference proteome</keyword>
<name>A0A917LE33_9ACTN</name>